<evidence type="ECO:0000313" key="3">
    <source>
        <dbReference type="Proteomes" id="UP000676336"/>
    </source>
</evidence>
<feature type="compositionally biased region" description="Low complexity" evidence="1">
    <location>
        <begin position="63"/>
        <end position="74"/>
    </location>
</feature>
<dbReference type="AlphaFoldDB" id="A0A8S3I126"/>
<feature type="compositionally biased region" description="Low complexity" evidence="1">
    <location>
        <begin position="34"/>
        <end position="55"/>
    </location>
</feature>
<evidence type="ECO:0000256" key="1">
    <source>
        <dbReference type="SAM" id="MobiDB-lite"/>
    </source>
</evidence>
<accession>A0A8S3I126</accession>
<feature type="region of interest" description="Disordered" evidence="1">
    <location>
        <begin position="1"/>
        <end position="99"/>
    </location>
</feature>
<feature type="compositionally biased region" description="Polar residues" evidence="1">
    <location>
        <begin position="1"/>
        <end position="16"/>
    </location>
</feature>
<evidence type="ECO:0000313" key="2">
    <source>
        <dbReference type="EMBL" id="CAF5188570.1"/>
    </source>
</evidence>
<gene>
    <name evidence="2" type="ORF">SMN809_LOCUS71391</name>
</gene>
<sequence>QQQQQHTLSQSSTEISKPQRDVSFESWLNDEPISKPSSASSRTTSSKKTGNTNSSAGSKAKQVSAPAPVSVPAPNLISFDEEKWADDDDAGWESIDTRK</sequence>
<reference evidence="2" key="1">
    <citation type="submission" date="2021-02" db="EMBL/GenBank/DDBJ databases">
        <authorList>
            <person name="Nowell W R."/>
        </authorList>
    </citation>
    <scope>NUCLEOTIDE SEQUENCE</scope>
</reference>
<dbReference type="Proteomes" id="UP000676336">
    <property type="component" value="Unassembled WGS sequence"/>
</dbReference>
<feature type="non-terminal residue" evidence="2">
    <location>
        <position position="1"/>
    </location>
</feature>
<name>A0A8S3I126_9BILA</name>
<dbReference type="EMBL" id="CAJOBI010323558">
    <property type="protein sequence ID" value="CAF5188570.1"/>
    <property type="molecule type" value="Genomic_DNA"/>
</dbReference>
<proteinExistence type="predicted"/>
<comment type="caution">
    <text evidence="2">The sequence shown here is derived from an EMBL/GenBank/DDBJ whole genome shotgun (WGS) entry which is preliminary data.</text>
</comment>
<protein>
    <submittedName>
        <fullName evidence="2">Uncharacterized protein</fullName>
    </submittedName>
</protein>
<organism evidence="2 3">
    <name type="scientific">Rotaria magnacalcarata</name>
    <dbReference type="NCBI Taxonomy" id="392030"/>
    <lineage>
        <taxon>Eukaryota</taxon>
        <taxon>Metazoa</taxon>
        <taxon>Spiralia</taxon>
        <taxon>Gnathifera</taxon>
        <taxon>Rotifera</taxon>
        <taxon>Eurotatoria</taxon>
        <taxon>Bdelloidea</taxon>
        <taxon>Philodinida</taxon>
        <taxon>Philodinidae</taxon>
        <taxon>Rotaria</taxon>
    </lineage>
</organism>